<reference evidence="2" key="1">
    <citation type="submission" date="2024-01" db="EMBL/GenBank/DDBJ databases">
        <title>The genome sequence of Micromonospora mangrovi CCTCC AA 2012012.</title>
        <authorList>
            <person name="Gao J."/>
        </authorList>
    </citation>
    <scope>NUCLEOTIDE SEQUENCE</scope>
    <source>
        <strain evidence="2">CCTCC AA 2012012</strain>
    </source>
</reference>
<evidence type="ECO:0000313" key="3">
    <source>
        <dbReference type="EMBL" id="XCH75736.1"/>
    </source>
</evidence>
<name>A0AAU7MBY9_9ACTN</name>
<gene>
    <name evidence="3" type="ORF">ABUL08_06520</name>
    <name evidence="2" type="ORF">VK199_06475</name>
</gene>
<proteinExistence type="predicted"/>
<sequence length="70" mass="7731">MTTILTVLAVLAVILAAVFGHLALRDRRRRGTDEDRAAVRDAHATRHRETAQWQHPESDGIRRPHLGGGG</sequence>
<dbReference type="EMBL" id="CP157762">
    <property type="protein sequence ID" value="XBP95033.1"/>
    <property type="molecule type" value="Genomic_DNA"/>
</dbReference>
<feature type="region of interest" description="Disordered" evidence="1">
    <location>
        <begin position="28"/>
        <end position="70"/>
    </location>
</feature>
<accession>A0AAU7MBY9</accession>
<evidence type="ECO:0000313" key="2">
    <source>
        <dbReference type="EMBL" id="XBP95033.1"/>
    </source>
</evidence>
<dbReference type="EMBL" id="CP159342">
    <property type="protein sequence ID" value="XCH75736.1"/>
    <property type="molecule type" value="Genomic_DNA"/>
</dbReference>
<evidence type="ECO:0008006" key="4">
    <source>
        <dbReference type="Google" id="ProtNLM"/>
    </source>
</evidence>
<organism evidence="2">
    <name type="scientific">Micromonospora sp. CCTCC AA 2012012</name>
    <dbReference type="NCBI Taxonomy" id="3111921"/>
    <lineage>
        <taxon>Bacteria</taxon>
        <taxon>Bacillati</taxon>
        <taxon>Actinomycetota</taxon>
        <taxon>Actinomycetes</taxon>
        <taxon>Micromonosporales</taxon>
        <taxon>Micromonosporaceae</taxon>
        <taxon>Micromonospora</taxon>
    </lineage>
</organism>
<protein>
    <recommendedName>
        <fullName evidence="4">Secreted protein</fullName>
    </recommendedName>
</protein>
<evidence type="ECO:0000256" key="1">
    <source>
        <dbReference type="SAM" id="MobiDB-lite"/>
    </source>
</evidence>
<dbReference type="RefSeq" id="WP_350935468.1">
    <property type="nucleotide sequence ID" value="NZ_CP157762.1"/>
</dbReference>
<feature type="compositionally biased region" description="Basic and acidic residues" evidence="1">
    <location>
        <begin position="31"/>
        <end position="62"/>
    </location>
</feature>
<dbReference type="AlphaFoldDB" id="A0AAU7MBY9"/>
<reference evidence="3" key="2">
    <citation type="submission" date="2024-06" db="EMBL/GenBank/DDBJ databases">
        <title>Micromonospora mangrovi CCTCC AA 2012012 genome sequences.</title>
        <authorList>
            <person name="Gao J."/>
        </authorList>
    </citation>
    <scope>NUCLEOTIDE SEQUENCE</scope>
    <source>
        <strain evidence="3">CCTCC AA 2012012</strain>
    </source>
</reference>